<organism evidence="2 3">
    <name type="scientific">Porcisia hertigi</name>
    <dbReference type="NCBI Taxonomy" id="2761500"/>
    <lineage>
        <taxon>Eukaryota</taxon>
        <taxon>Discoba</taxon>
        <taxon>Euglenozoa</taxon>
        <taxon>Kinetoplastea</taxon>
        <taxon>Metakinetoplastina</taxon>
        <taxon>Trypanosomatida</taxon>
        <taxon>Trypanosomatidae</taxon>
        <taxon>Leishmaniinae</taxon>
        <taxon>Porcisia</taxon>
    </lineage>
</organism>
<comment type="caution">
    <text evidence="2">The sequence shown here is derived from an EMBL/GenBank/DDBJ whole genome shotgun (WGS) entry which is preliminary data.</text>
</comment>
<dbReference type="RefSeq" id="XP_067759959.1">
    <property type="nucleotide sequence ID" value="XM_067903527.1"/>
</dbReference>
<dbReference type="PANTHER" id="PTHR39665">
    <property type="entry name" value="PARAFLAGELLAR ROD COMPONENT-RELATED"/>
    <property type="match status" value="1"/>
</dbReference>
<keyword evidence="3" id="KW-1185">Reference proteome</keyword>
<dbReference type="KEGG" id="phet:94293604"/>
<gene>
    <name evidence="2" type="ORF">JKF63_07591</name>
</gene>
<name>A0A836LM57_9TRYP</name>
<protein>
    <submittedName>
        <fullName evidence="2">Uncharacterized protein</fullName>
    </submittedName>
</protein>
<feature type="region of interest" description="Disordered" evidence="1">
    <location>
        <begin position="36"/>
        <end position="85"/>
    </location>
</feature>
<evidence type="ECO:0000256" key="1">
    <source>
        <dbReference type="SAM" id="MobiDB-lite"/>
    </source>
</evidence>
<proteinExistence type="predicted"/>
<reference evidence="2 3" key="1">
    <citation type="submission" date="2021-02" db="EMBL/GenBank/DDBJ databases">
        <title>Porcisia hertigi Genome sequencing and assembly.</title>
        <authorList>
            <person name="Almutairi H."/>
            <person name="Gatherer D."/>
        </authorList>
    </citation>
    <scope>NUCLEOTIDE SEQUENCE [LARGE SCALE GENOMIC DNA]</scope>
    <source>
        <strain evidence="2 3">C119</strain>
    </source>
</reference>
<dbReference type="Proteomes" id="UP000674318">
    <property type="component" value="Chromosome 2"/>
</dbReference>
<dbReference type="OrthoDB" id="275184at2759"/>
<sequence length="159" mass="17079">MPNVIVTCTFNPPSVSIHGASIRQDTIDALQRALPKQTTTSPPTYAPSGSAKLLLTNGTGTGEMPSDSPNHEAGGATQDTQRSVVPQQKFTEVSFRGDGGEHKVWHFDLVQHYCDQNGRAMISLVIIEALEEEGFALCGTHAITTDTGKDVTRLLFARA</sequence>
<accession>A0A836LM57</accession>
<dbReference type="EMBL" id="JAFJZO010000002">
    <property type="protein sequence ID" value="KAG5512126.1"/>
    <property type="molecule type" value="Genomic_DNA"/>
</dbReference>
<dbReference type="PANTHER" id="PTHR39665:SF1">
    <property type="entry name" value="PARAFLAGELLAR ROD COMPONENT"/>
    <property type="match status" value="1"/>
</dbReference>
<evidence type="ECO:0000313" key="2">
    <source>
        <dbReference type="EMBL" id="KAG5512126.1"/>
    </source>
</evidence>
<dbReference type="GeneID" id="94293604"/>
<evidence type="ECO:0000313" key="3">
    <source>
        <dbReference type="Proteomes" id="UP000674318"/>
    </source>
</evidence>
<dbReference type="AlphaFoldDB" id="A0A836LM57"/>